<accession>A0A8H3PIT3</accession>
<dbReference type="EMBL" id="CAJPDS010000252">
    <property type="protein sequence ID" value="CAF9941838.1"/>
    <property type="molecule type" value="Genomic_DNA"/>
</dbReference>
<evidence type="ECO:0000313" key="1">
    <source>
        <dbReference type="EMBL" id="CAF9941838.1"/>
    </source>
</evidence>
<comment type="caution">
    <text evidence="1">The sequence shown here is derived from an EMBL/GenBank/DDBJ whole genome shotgun (WGS) entry which is preliminary data.</text>
</comment>
<evidence type="ECO:0000313" key="2">
    <source>
        <dbReference type="Proteomes" id="UP000664521"/>
    </source>
</evidence>
<proteinExistence type="predicted"/>
<keyword evidence="2" id="KW-1185">Reference proteome</keyword>
<reference evidence="1" key="1">
    <citation type="submission" date="2021-03" db="EMBL/GenBank/DDBJ databases">
        <authorList>
            <person name="Tagirdzhanova G."/>
        </authorList>
    </citation>
    <scope>NUCLEOTIDE SEQUENCE</scope>
</reference>
<organism evidence="1 2">
    <name type="scientific">Heterodermia speciosa</name>
    <dbReference type="NCBI Taxonomy" id="116794"/>
    <lineage>
        <taxon>Eukaryota</taxon>
        <taxon>Fungi</taxon>
        <taxon>Dikarya</taxon>
        <taxon>Ascomycota</taxon>
        <taxon>Pezizomycotina</taxon>
        <taxon>Lecanoromycetes</taxon>
        <taxon>OSLEUM clade</taxon>
        <taxon>Lecanoromycetidae</taxon>
        <taxon>Caliciales</taxon>
        <taxon>Physciaceae</taxon>
        <taxon>Heterodermia</taxon>
    </lineage>
</organism>
<protein>
    <submittedName>
        <fullName evidence="1">Uncharacterized protein</fullName>
    </submittedName>
</protein>
<dbReference type="AlphaFoldDB" id="A0A8H3PIT3"/>
<feature type="non-terminal residue" evidence="1">
    <location>
        <position position="1"/>
    </location>
</feature>
<gene>
    <name evidence="1" type="ORF">HETSPECPRED_004254</name>
</gene>
<sequence>SRIVRYEGGEKLVAEDFNDSTIEDVTDDSSGEEAVLNLIESAVRGVVAVCDVSGGVGNFDVIVKGFETMAAAKELIGKDFVEVDGELIEDDELVFEGFEELEREATDDDFGCGECEGVSIEDIVKD</sequence>
<name>A0A8H3PIT3_9LECA</name>
<dbReference type="Proteomes" id="UP000664521">
    <property type="component" value="Unassembled WGS sequence"/>
</dbReference>